<dbReference type="SUPFAM" id="SSF52777">
    <property type="entry name" value="CoA-dependent acyltransferases"/>
    <property type="match status" value="1"/>
</dbReference>
<reference evidence="3 4" key="1">
    <citation type="journal article" date="2019" name="Sci. Rep.">
        <title>A high-quality genome of Eragrostis curvula grass provides insights into Poaceae evolution and supports new strategies to enhance forage quality.</title>
        <authorList>
            <person name="Carballo J."/>
            <person name="Santos B.A.C.M."/>
            <person name="Zappacosta D."/>
            <person name="Garbus I."/>
            <person name="Selva J.P."/>
            <person name="Gallo C.A."/>
            <person name="Diaz A."/>
            <person name="Albertini E."/>
            <person name="Caccamo M."/>
            <person name="Echenique V."/>
        </authorList>
    </citation>
    <scope>NUCLEOTIDE SEQUENCE [LARGE SCALE GENOMIC DNA]</scope>
    <source>
        <strain evidence="4">cv. Victoria</strain>
        <tissue evidence="3">Leaf</tissue>
    </source>
</reference>
<dbReference type="OrthoDB" id="1862401at2759"/>
<keyword evidence="1" id="KW-0808">Transferase</keyword>
<evidence type="ECO:0000256" key="1">
    <source>
        <dbReference type="ARBA" id="ARBA00022679"/>
    </source>
</evidence>
<organism evidence="3 4">
    <name type="scientific">Eragrostis curvula</name>
    <name type="common">weeping love grass</name>
    <dbReference type="NCBI Taxonomy" id="38414"/>
    <lineage>
        <taxon>Eukaryota</taxon>
        <taxon>Viridiplantae</taxon>
        <taxon>Streptophyta</taxon>
        <taxon>Embryophyta</taxon>
        <taxon>Tracheophyta</taxon>
        <taxon>Spermatophyta</taxon>
        <taxon>Magnoliopsida</taxon>
        <taxon>Liliopsida</taxon>
        <taxon>Poales</taxon>
        <taxon>Poaceae</taxon>
        <taxon>PACMAD clade</taxon>
        <taxon>Chloridoideae</taxon>
        <taxon>Eragrostideae</taxon>
        <taxon>Eragrostidinae</taxon>
        <taxon>Eragrostis</taxon>
    </lineage>
</organism>
<dbReference type="EMBL" id="RWGY01000009">
    <property type="protein sequence ID" value="TVU35675.1"/>
    <property type="molecule type" value="Genomic_DNA"/>
</dbReference>
<sequence length="383" mass="40635">MTMAAVSEKLQRSAGAGGRAASSACCSTRGAFRVLETAFVHPCPAPPETSLPLTFFNVLWLPIPPVQRVLFYRLPPDADAAAVFANLRAALSHAVRAFYPLAGRLRLTTGTANRYELHYRPGDAVAFTVAEYDHDLDSLAADETREVAAIAPPLPDDGGAVLALQATLLPARGLALGVTVHHVACDGAVSTHFLHTWAAAACRGAQEPPPPPVIDRTLISDTRGLYDIFGPGSGAESIAEDTGFVTAPDDKRLATFTLSRDHLQRVKDQASGGRRWRAPDRVHGDRRTGIVAEVDGIGTETMDRLMERIREAVAMGALTVAGSPRFRVYDLDMGFGRPVKVDIVSVAKTGAIAVAESRAGDGGMEVGVSLACGWHGQVPEVLC</sequence>
<name>A0A5J9VJH0_9POAL</name>
<protein>
    <submittedName>
        <fullName evidence="3">Uncharacterized protein</fullName>
    </submittedName>
</protein>
<keyword evidence="4" id="KW-1185">Reference proteome</keyword>
<feature type="non-terminal residue" evidence="3">
    <location>
        <position position="1"/>
    </location>
</feature>
<dbReference type="PANTHER" id="PTHR31625">
    <property type="match status" value="1"/>
</dbReference>
<dbReference type="Gene3D" id="3.30.559.10">
    <property type="entry name" value="Chloramphenicol acetyltransferase-like domain"/>
    <property type="match status" value="2"/>
</dbReference>
<evidence type="ECO:0000313" key="3">
    <source>
        <dbReference type="EMBL" id="TVU35675.1"/>
    </source>
</evidence>
<dbReference type="Pfam" id="PF02458">
    <property type="entry name" value="Transferase"/>
    <property type="match status" value="1"/>
</dbReference>
<dbReference type="InterPro" id="IPR051504">
    <property type="entry name" value="Plant_metabolite_acyltrans"/>
</dbReference>
<dbReference type="AlphaFoldDB" id="A0A5J9VJH0"/>
<dbReference type="Proteomes" id="UP000324897">
    <property type="component" value="Unassembled WGS sequence"/>
</dbReference>
<comment type="caution">
    <text evidence="3">The sequence shown here is derived from an EMBL/GenBank/DDBJ whole genome shotgun (WGS) entry which is preliminary data.</text>
</comment>
<evidence type="ECO:0000256" key="2">
    <source>
        <dbReference type="ARBA" id="ARBA00023315"/>
    </source>
</evidence>
<gene>
    <name evidence="3" type="ORF">EJB05_17576</name>
</gene>
<evidence type="ECO:0000313" key="4">
    <source>
        <dbReference type="Proteomes" id="UP000324897"/>
    </source>
</evidence>
<dbReference type="Gramene" id="TVU35675">
    <property type="protein sequence ID" value="TVU35675"/>
    <property type="gene ID" value="EJB05_17576"/>
</dbReference>
<dbReference type="GO" id="GO:0016747">
    <property type="term" value="F:acyltransferase activity, transferring groups other than amino-acyl groups"/>
    <property type="evidence" value="ECO:0007669"/>
    <property type="project" value="UniProtKB-ARBA"/>
</dbReference>
<accession>A0A5J9VJH0</accession>
<proteinExistence type="predicted"/>
<keyword evidence="2" id="KW-0012">Acyltransferase</keyword>
<dbReference type="InterPro" id="IPR023213">
    <property type="entry name" value="CAT-like_dom_sf"/>
</dbReference>